<dbReference type="PANTHER" id="PTHR34220:SF7">
    <property type="entry name" value="SENSOR HISTIDINE KINASE YPDA"/>
    <property type="match status" value="1"/>
</dbReference>
<dbReference type="GO" id="GO:0016020">
    <property type="term" value="C:membrane"/>
    <property type="evidence" value="ECO:0007669"/>
    <property type="project" value="UniProtKB-SubCell"/>
</dbReference>
<dbReference type="InterPro" id="IPR003660">
    <property type="entry name" value="HAMP_dom"/>
</dbReference>
<comment type="caution">
    <text evidence="8">The sequence shown here is derived from an EMBL/GenBank/DDBJ whole genome shotgun (WGS) entry which is preliminary data.</text>
</comment>
<dbReference type="Pfam" id="PF00672">
    <property type="entry name" value="HAMP"/>
    <property type="match status" value="1"/>
</dbReference>
<dbReference type="Gene3D" id="3.30.565.10">
    <property type="entry name" value="Histidine kinase-like ATPase, C-terminal domain"/>
    <property type="match status" value="1"/>
</dbReference>
<evidence type="ECO:0000256" key="3">
    <source>
        <dbReference type="ARBA" id="ARBA00022679"/>
    </source>
</evidence>
<proteinExistence type="predicted"/>
<dbReference type="InterPro" id="IPR010559">
    <property type="entry name" value="Sig_transdc_His_kin_internal"/>
</dbReference>
<keyword evidence="6" id="KW-0472">Membrane</keyword>
<feature type="transmembrane region" description="Helical" evidence="6">
    <location>
        <begin position="12"/>
        <end position="30"/>
    </location>
</feature>
<keyword evidence="3" id="KW-0808">Transferase</keyword>
<evidence type="ECO:0000313" key="9">
    <source>
        <dbReference type="Proteomes" id="UP000563151"/>
    </source>
</evidence>
<reference evidence="8 9" key="1">
    <citation type="submission" date="2020-04" db="EMBL/GenBank/DDBJ databases">
        <title>Genomic insights into acetone-butanol-ethanol (ABE) fermentation by sequencing solventogenic clostridia strains.</title>
        <authorList>
            <person name="Brown S."/>
        </authorList>
    </citation>
    <scope>NUCLEOTIDE SEQUENCE [LARGE SCALE GENOMIC DNA]</scope>
    <source>
        <strain evidence="8 9">DJ011</strain>
    </source>
</reference>
<dbReference type="InterPro" id="IPR003594">
    <property type="entry name" value="HATPase_dom"/>
</dbReference>
<keyword evidence="5" id="KW-0175">Coiled coil</keyword>
<dbReference type="InterPro" id="IPR050640">
    <property type="entry name" value="Bact_2-comp_sensor_kinase"/>
</dbReference>
<name>A0A923E809_CLOTT</name>
<keyword evidence="6" id="KW-1133">Transmembrane helix</keyword>
<dbReference type="InterPro" id="IPR036890">
    <property type="entry name" value="HATPase_C_sf"/>
</dbReference>
<dbReference type="CDD" id="cd06225">
    <property type="entry name" value="HAMP"/>
    <property type="match status" value="1"/>
</dbReference>
<evidence type="ECO:0000256" key="1">
    <source>
        <dbReference type="ARBA" id="ARBA00004370"/>
    </source>
</evidence>
<gene>
    <name evidence="8" type="ORF">HGG79_10360</name>
</gene>
<feature type="transmembrane region" description="Helical" evidence="6">
    <location>
        <begin position="176"/>
        <end position="199"/>
    </location>
</feature>
<evidence type="ECO:0000256" key="4">
    <source>
        <dbReference type="ARBA" id="ARBA00022777"/>
    </source>
</evidence>
<dbReference type="GO" id="GO:0000155">
    <property type="term" value="F:phosphorelay sensor kinase activity"/>
    <property type="evidence" value="ECO:0007669"/>
    <property type="project" value="InterPro"/>
</dbReference>
<dbReference type="SUPFAM" id="SSF158472">
    <property type="entry name" value="HAMP domain-like"/>
    <property type="match status" value="1"/>
</dbReference>
<comment type="subcellular location">
    <subcellularLocation>
        <location evidence="1">Membrane</location>
    </subcellularLocation>
</comment>
<evidence type="ECO:0000313" key="8">
    <source>
        <dbReference type="EMBL" id="MBC2398175.1"/>
    </source>
</evidence>
<evidence type="ECO:0000256" key="2">
    <source>
        <dbReference type="ARBA" id="ARBA00022553"/>
    </source>
</evidence>
<dbReference type="SUPFAM" id="SSF55874">
    <property type="entry name" value="ATPase domain of HSP90 chaperone/DNA topoisomerase II/histidine kinase"/>
    <property type="match status" value="1"/>
</dbReference>
<dbReference type="SMART" id="SM00304">
    <property type="entry name" value="HAMP"/>
    <property type="match status" value="1"/>
</dbReference>
<dbReference type="Gene3D" id="6.10.340.10">
    <property type="match status" value="1"/>
</dbReference>
<keyword evidence="2" id="KW-0597">Phosphoprotein</keyword>
<evidence type="ECO:0000259" key="7">
    <source>
        <dbReference type="PROSITE" id="PS50885"/>
    </source>
</evidence>
<dbReference type="AlphaFoldDB" id="A0A923E809"/>
<accession>A0A923E809</accession>
<dbReference type="PANTHER" id="PTHR34220">
    <property type="entry name" value="SENSOR HISTIDINE KINASE YPDA"/>
    <property type="match status" value="1"/>
</dbReference>
<dbReference type="PROSITE" id="PS50885">
    <property type="entry name" value="HAMP"/>
    <property type="match status" value="1"/>
</dbReference>
<keyword evidence="6" id="KW-0812">Transmembrane</keyword>
<protein>
    <submittedName>
        <fullName evidence="8">Histidine kinase</fullName>
    </submittedName>
</protein>
<sequence length="490" mass="57268">MNRNSLKFKLLFLVLIIVISMAFINFYAILQGRNVEKKYSNMINKMIIIDSIGKNITNSSFYFDKYFSSKAQSDYEEYLKSYDEAKRKISILQEDLNIESMYTLRDLKNLLISYREAGIKALDKFRSYKKTDRFYEDFLETKKIASYCNEYVYKLHDSYLNYNSNTYKVLDKQNKLNNLITVILLFIIICNCIIIAFIFSKDITNPIEELVNNADKVSKGDFNVSKIDKSHIYEIDILAEGFNRMVEDINKLINTIQENAILEKKLKDQQMRNLQIKNMLKETQLKVLQSQINPHFLFNTLNCVVQKAIIEDAYETEKLINSISQLLRYSLNMIENQAYLKDEINIIKQYVYIQETRFGDRVKFDINVDKTLENIKIPGMSLQPLVENAFIHGIEPKEEGGFINIDVYKENNFCIVKIEDDGKGIDTETLDRILNKKDNEKHIGHTTGIGIKNVINRLKIFYNDDKVFHIESEEDKGTKIYIKIGMGAVK</sequence>
<evidence type="ECO:0000256" key="6">
    <source>
        <dbReference type="SAM" id="Phobius"/>
    </source>
</evidence>
<dbReference type="Proteomes" id="UP000563151">
    <property type="component" value="Unassembled WGS sequence"/>
</dbReference>
<dbReference type="Pfam" id="PF02518">
    <property type="entry name" value="HATPase_c"/>
    <property type="match status" value="1"/>
</dbReference>
<dbReference type="EMBL" id="JAAZWO010000011">
    <property type="protein sequence ID" value="MBC2398175.1"/>
    <property type="molecule type" value="Genomic_DNA"/>
</dbReference>
<keyword evidence="4 8" id="KW-0418">Kinase</keyword>
<keyword evidence="9" id="KW-1185">Reference proteome</keyword>
<feature type="domain" description="HAMP" evidence="7">
    <location>
        <begin position="201"/>
        <end position="254"/>
    </location>
</feature>
<dbReference type="RefSeq" id="WP_162175674.1">
    <property type="nucleotide sequence ID" value="NZ_JAAZWO010000011.1"/>
</dbReference>
<evidence type="ECO:0000256" key="5">
    <source>
        <dbReference type="SAM" id="Coils"/>
    </source>
</evidence>
<dbReference type="Pfam" id="PF06580">
    <property type="entry name" value="His_kinase"/>
    <property type="match status" value="1"/>
</dbReference>
<organism evidence="8 9">
    <name type="scientific">Clostridium tetanomorphum</name>
    <dbReference type="NCBI Taxonomy" id="1553"/>
    <lineage>
        <taxon>Bacteria</taxon>
        <taxon>Bacillati</taxon>
        <taxon>Bacillota</taxon>
        <taxon>Clostridia</taxon>
        <taxon>Eubacteriales</taxon>
        <taxon>Clostridiaceae</taxon>
        <taxon>Clostridium</taxon>
    </lineage>
</organism>
<feature type="coiled-coil region" evidence="5">
    <location>
        <begin position="68"/>
        <end position="95"/>
    </location>
</feature>